<proteinExistence type="inferred from homology"/>
<evidence type="ECO:0000256" key="3">
    <source>
        <dbReference type="ARBA" id="ARBA00022679"/>
    </source>
</evidence>
<dbReference type="GO" id="GO:0008168">
    <property type="term" value="F:methyltransferase activity"/>
    <property type="evidence" value="ECO:0007669"/>
    <property type="project" value="UniProtKB-KW"/>
</dbReference>
<keyword evidence="2 7" id="KW-0489">Methyltransferase</keyword>
<organism evidence="7 8">
    <name type="scientific">Roseateles chitinivorans</name>
    <dbReference type="NCBI Taxonomy" id="2917965"/>
    <lineage>
        <taxon>Bacteria</taxon>
        <taxon>Pseudomonadati</taxon>
        <taxon>Pseudomonadota</taxon>
        <taxon>Betaproteobacteria</taxon>
        <taxon>Burkholderiales</taxon>
        <taxon>Sphaerotilaceae</taxon>
        <taxon>Roseateles</taxon>
    </lineage>
</organism>
<dbReference type="PANTHER" id="PTHR43667:SF2">
    <property type="entry name" value="FATTY ACID C-METHYL TRANSFERASE"/>
    <property type="match status" value="1"/>
</dbReference>
<feature type="active site" evidence="6">
    <location>
        <position position="445"/>
    </location>
</feature>
<dbReference type="InterPro" id="IPR050723">
    <property type="entry name" value="CFA/CMAS"/>
</dbReference>
<reference evidence="7 8" key="1">
    <citation type="submission" date="2017-11" db="EMBL/GenBank/DDBJ databases">
        <title>Draft genome sequence of Mitsuaria sp. HWN-4.</title>
        <authorList>
            <person name="Gundlapally S.R."/>
        </authorList>
    </citation>
    <scope>NUCLEOTIDE SEQUENCE [LARGE SCALE GENOMIC DNA]</scope>
    <source>
        <strain evidence="7 8">HWN-4</strain>
    </source>
</reference>
<dbReference type="EMBL" id="PEOG01000006">
    <property type="protein sequence ID" value="PIM54885.1"/>
    <property type="molecule type" value="Genomic_DNA"/>
</dbReference>
<sequence>MHHDTSSILTAPCDDPSTAATLAGDPLPAWQAPLRRWLARVRQGRLTLIWPDGRRIEVTGPAPGPRAELRLHRWRPVLRLLMQGDLGLAFSYRDGDWSSPDLTALLMFGVANEAALAGVTATRGPARWLARWRHRANANTRRGSRHNIAAHYDLGNRFYAKWLDDSMLYSSAIYGGDEIAAAEVSGAGPTAKASSAEATAPFAPTASVAPSASFAASGGGAAAPADGSLEAAQARRLDRIVELLDLRAGQRVLEIGCGWGTLAATLARRCGVEVVGVTLSTEQLAFAQQRAAEWGVAAQVDLRLQDYRDIQGHFDRIVSIEMIEAVGEAYWPTYFATLRDRLKPGGLAVLQAITIDEAHFERYRASPDFIQRCIFPGGMLPTPERMAQEAGRAGLGFHTEARFGRDYARTLAEWRRRFLAEWPAIEAQGFDLPFQRLWTYYLSYCEAGFLAGRVDVGLYRVTRGA</sequence>
<dbReference type="InterPro" id="IPR003333">
    <property type="entry name" value="CMAS"/>
</dbReference>
<protein>
    <submittedName>
        <fullName evidence="7">SAM-dependent methyltransferase</fullName>
    </submittedName>
</protein>
<keyword evidence="5" id="KW-0443">Lipid metabolism</keyword>
<name>A0A2G9CET8_9BURK</name>
<dbReference type="SUPFAM" id="SSF53335">
    <property type="entry name" value="S-adenosyl-L-methionine-dependent methyltransferases"/>
    <property type="match status" value="1"/>
</dbReference>
<keyword evidence="3 7" id="KW-0808">Transferase</keyword>
<keyword evidence="8" id="KW-1185">Reference proteome</keyword>
<dbReference type="Proteomes" id="UP000231501">
    <property type="component" value="Unassembled WGS sequence"/>
</dbReference>
<gene>
    <name evidence="7" type="ORF">CS062_01385</name>
</gene>
<dbReference type="InterPro" id="IPR029063">
    <property type="entry name" value="SAM-dependent_MTases_sf"/>
</dbReference>
<keyword evidence="4" id="KW-0949">S-adenosyl-L-methionine</keyword>
<comment type="similarity">
    <text evidence="1">Belongs to the CFA/CMAS family.</text>
</comment>
<accession>A0A2G9CET8</accession>
<dbReference type="GO" id="GO:0032259">
    <property type="term" value="P:methylation"/>
    <property type="evidence" value="ECO:0007669"/>
    <property type="project" value="UniProtKB-KW"/>
</dbReference>
<dbReference type="AlphaFoldDB" id="A0A2G9CET8"/>
<dbReference type="Pfam" id="PF02353">
    <property type="entry name" value="CMAS"/>
    <property type="match status" value="2"/>
</dbReference>
<dbReference type="Gene3D" id="3.40.50.150">
    <property type="entry name" value="Vaccinia Virus protein VP39"/>
    <property type="match status" value="1"/>
</dbReference>
<dbReference type="OrthoDB" id="9782855at2"/>
<dbReference type="GO" id="GO:0008610">
    <property type="term" value="P:lipid biosynthetic process"/>
    <property type="evidence" value="ECO:0007669"/>
    <property type="project" value="InterPro"/>
</dbReference>
<dbReference type="PANTHER" id="PTHR43667">
    <property type="entry name" value="CYCLOPROPANE-FATTY-ACYL-PHOSPHOLIPID SYNTHASE"/>
    <property type="match status" value="1"/>
</dbReference>
<comment type="caution">
    <text evidence="7">The sequence shown here is derived from an EMBL/GenBank/DDBJ whole genome shotgun (WGS) entry which is preliminary data.</text>
</comment>
<dbReference type="CDD" id="cd02440">
    <property type="entry name" value="AdoMet_MTases"/>
    <property type="match status" value="1"/>
</dbReference>
<evidence type="ECO:0000256" key="4">
    <source>
        <dbReference type="ARBA" id="ARBA00022691"/>
    </source>
</evidence>
<evidence type="ECO:0000313" key="8">
    <source>
        <dbReference type="Proteomes" id="UP000231501"/>
    </source>
</evidence>
<evidence type="ECO:0000313" key="7">
    <source>
        <dbReference type="EMBL" id="PIM54885.1"/>
    </source>
</evidence>
<dbReference type="RefSeq" id="WP_099859691.1">
    <property type="nucleotide sequence ID" value="NZ_PEOG01000006.1"/>
</dbReference>
<evidence type="ECO:0000256" key="5">
    <source>
        <dbReference type="ARBA" id="ARBA00023098"/>
    </source>
</evidence>
<dbReference type="PIRSF" id="PIRSF003085">
    <property type="entry name" value="CMAS"/>
    <property type="match status" value="1"/>
</dbReference>
<evidence type="ECO:0000256" key="1">
    <source>
        <dbReference type="ARBA" id="ARBA00010815"/>
    </source>
</evidence>
<evidence type="ECO:0000256" key="6">
    <source>
        <dbReference type="PIRSR" id="PIRSR003085-1"/>
    </source>
</evidence>
<evidence type="ECO:0000256" key="2">
    <source>
        <dbReference type="ARBA" id="ARBA00022603"/>
    </source>
</evidence>